<comment type="caution">
    <text evidence="2">The sequence shown here is derived from an EMBL/GenBank/DDBJ whole genome shotgun (WGS) entry which is preliminary data.</text>
</comment>
<keyword evidence="1" id="KW-0472">Membrane</keyword>
<feature type="transmembrane region" description="Helical" evidence="1">
    <location>
        <begin position="27"/>
        <end position="49"/>
    </location>
</feature>
<evidence type="ECO:0000313" key="3">
    <source>
        <dbReference type="Proteomes" id="UP001073227"/>
    </source>
</evidence>
<keyword evidence="1" id="KW-1133">Transmembrane helix</keyword>
<proteinExistence type="predicted"/>
<keyword evidence="3" id="KW-1185">Reference proteome</keyword>
<evidence type="ECO:0008006" key="4">
    <source>
        <dbReference type="Google" id="ProtNLM"/>
    </source>
</evidence>
<dbReference type="EMBL" id="JAOVZR010000001">
    <property type="protein sequence ID" value="MCY0148840.1"/>
    <property type="molecule type" value="Genomic_DNA"/>
</dbReference>
<keyword evidence="1" id="KW-0812">Transmembrane</keyword>
<evidence type="ECO:0000256" key="1">
    <source>
        <dbReference type="SAM" id="Phobius"/>
    </source>
</evidence>
<name>A0ABT3ZAN4_9HYPH</name>
<protein>
    <recommendedName>
        <fullName evidence="4">DUF4307 domain-containing protein</fullName>
    </recommendedName>
</protein>
<organism evidence="2 3">
    <name type="scientific">Hoeflea algicola</name>
    <dbReference type="NCBI Taxonomy" id="2983763"/>
    <lineage>
        <taxon>Bacteria</taxon>
        <taxon>Pseudomonadati</taxon>
        <taxon>Pseudomonadota</taxon>
        <taxon>Alphaproteobacteria</taxon>
        <taxon>Hyphomicrobiales</taxon>
        <taxon>Rhizobiaceae</taxon>
        <taxon>Hoeflea</taxon>
    </lineage>
</organism>
<gene>
    <name evidence="2" type="ORF">OEG84_14305</name>
</gene>
<evidence type="ECO:0000313" key="2">
    <source>
        <dbReference type="EMBL" id="MCY0148840.1"/>
    </source>
</evidence>
<reference evidence="2" key="1">
    <citation type="submission" date="2022-10" db="EMBL/GenBank/DDBJ databases">
        <title>Hoeflea sp. G2-23, isolated from marine algae.</title>
        <authorList>
            <person name="Kristyanto S."/>
            <person name="Kim J.M."/>
            <person name="Jeon C.O."/>
        </authorList>
    </citation>
    <scope>NUCLEOTIDE SEQUENCE</scope>
    <source>
        <strain evidence="2">G2-23</strain>
    </source>
</reference>
<dbReference type="RefSeq" id="WP_267654372.1">
    <property type="nucleotide sequence ID" value="NZ_JAOVZR010000001.1"/>
</dbReference>
<dbReference type="Proteomes" id="UP001073227">
    <property type="component" value="Unassembled WGS sequence"/>
</dbReference>
<accession>A0ABT3ZAN4</accession>
<sequence>MLKTKSGLPDMSQANDETRKAMHGRNWIVIIAVGIVGFLGLSFGSKWWLTRLPDGMDCHEVLRIDGQIEGLDFTPRFTEEKQIMRFEVRTAAGQSMPNCMMTQSAFRCSIDGPVMIRTKIWNRDRRYFPIGPGESAVILGTETFLNCTITHQNEAEVI</sequence>